<dbReference type="InParanoid" id="A0A0P8XQJ6"/>
<dbReference type="AlphaFoldDB" id="A0A0P8XQJ6"/>
<organism evidence="1 2">
    <name type="scientific">Drosophila ananassae</name>
    <name type="common">Fruit fly</name>
    <dbReference type="NCBI Taxonomy" id="7217"/>
    <lineage>
        <taxon>Eukaryota</taxon>
        <taxon>Metazoa</taxon>
        <taxon>Ecdysozoa</taxon>
        <taxon>Arthropoda</taxon>
        <taxon>Hexapoda</taxon>
        <taxon>Insecta</taxon>
        <taxon>Pterygota</taxon>
        <taxon>Neoptera</taxon>
        <taxon>Endopterygota</taxon>
        <taxon>Diptera</taxon>
        <taxon>Brachycera</taxon>
        <taxon>Muscomorpha</taxon>
        <taxon>Ephydroidea</taxon>
        <taxon>Drosophilidae</taxon>
        <taxon>Drosophila</taxon>
        <taxon>Sophophora</taxon>
    </lineage>
</organism>
<evidence type="ECO:0000313" key="1">
    <source>
        <dbReference type="EMBL" id="KPU76859.1"/>
    </source>
</evidence>
<dbReference type="Proteomes" id="UP000007801">
    <property type="component" value="Unassembled WGS sequence"/>
</dbReference>
<dbReference type="EMBL" id="CH902619">
    <property type="protein sequence ID" value="KPU76859.1"/>
    <property type="molecule type" value="Genomic_DNA"/>
</dbReference>
<sequence length="56" mass="6335">MSCQLSLDNNSKKKMQSWARSVTSSEGRSEIFKFWRKSILVAPISLTKSKSPESTL</sequence>
<evidence type="ECO:0000313" key="2">
    <source>
        <dbReference type="Proteomes" id="UP000007801"/>
    </source>
</evidence>
<accession>A0A0P8XQJ6</accession>
<proteinExistence type="predicted"/>
<name>A0A0P8XQJ6_DROAN</name>
<reference evidence="1 2" key="1">
    <citation type="journal article" date="2007" name="Nature">
        <title>Evolution of genes and genomes on the Drosophila phylogeny.</title>
        <authorList>
            <consortium name="Drosophila 12 Genomes Consortium"/>
            <person name="Clark A.G."/>
            <person name="Eisen M.B."/>
            <person name="Smith D.R."/>
            <person name="Bergman C.M."/>
            <person name="Oliver B."/>
            <person name="Markow T.A."/>
            <person name="Kaufman T.C."/>
            <person name="Kellis M."/>
            <person name="Gelbart W."/>
            <person name="Iyer V.N."/>
            <person name="Pollard D.A."/>
            <person name="Sackton T.B."/>
            <person name="Larracuente A.M."/>
            <person name="Singh N.D."/>
            <person name="Abad J.P."/>
            <person name="Abt D.N."/>
            <person name="Adryan B."/>
            <person name="Aguade M."/>
            <person name="Akashi H."/>
            <person name="Anderson W.W."/>
            <person name="Aquadro C.F."/>
            <person name="Ardell D.H."/>
            <person name="Arguello R."/>
            <person name="Artieri C.G."/>
            <person name="Barbash D.A."/>
            <person name="Barker D."/>
            <person name="Barsanti P."/>
            <person name="Batterham P."/>
            <person name="Batzoglou S."/>
            <person name="Begun D."/>
            <person name="Bhutkar A."/>
            <person name="Blanco E."/>
            <person name="Bosak S.A."/>
            <person name="Bradley R.K."/>
            <person name="Brand A.D."/>
            <person name="Brent M.R."/>
            <person name="Brooks A.N."/>
            <person name="Brown R.H."/>
            <person name="Butlin R.K."/>
            <person name="Caggese C."/>
            <person name="Calvi B.R."/>
            <person name="Bernardo de Carvalho A."/>
            <person name="Caspi A."/>
            <person name="Castrezana S."/>
            <person name="Celniker S.E."/>
            <person name="Chang J.L."/>
            <person name="Chapple C."/>
            <person name="Chatterji S."/>
            <person name="Chinwalla A."/>
            <person name="Civetta A."/>
            <person name="Clifton S.W."/>
            <person name="Comeron J.M."/>
            <person name="Costello J.C."/>
            <person name="Coyne J.A."/>
            <person name="Daub J."/>
            <person name="David R.G."/>
            <person name="Delcher A.L."/>
            <person name="Delehaunty K."/>
            <person name="Do C.B."/>
            <person name="Ebling H."/>
            <person name="Edwards K."/>
            <person name="Eickbush T."/>
            <person name="Evans J.D."/>
            <person name="Filipski A."/>
            <person name="Findeiss S."/>
            <person name="Freyhult E."/>
            <person name="Fulton L."/>
            <person name="Fulton R."/>
            <person name="Garcia A.C."/>
            <person name="Gardiner A."/>
            <person name="Garfield D.A."/>
            <person name="Garvin B.E."/>
            <person name="Gibson G."/>
            <person name="Gilbert D."/>
            <person name="Gnerre S."/>
            <person name="Godfrey J."/>
            <person name="Good R."/>
            <person name="Gotea V."/>
            <person name="Gravely B."/>
            <person name="Greenberg A.J."/>
            <person name="Griffiths-Jones S."/>
            <person name="Gross S."/>
            <person name="Guigo R."/>
            <person name="Gustafson E.A."/>
            <person name="Haerty W."/>
            <person name="Hahn M.W."/>
            <person name="Halligan D.L."/>
            <person name="Halpern A.L."/>
            <person name="Halter G.M."/>
            <person name="Han M.V."/>
            <person name="Heger A."/>
            <person name="Hillier L."/>
            <person name="Hinrichs A.S."/>
            <person name="Holmes I."/>
            <person name="Hoskins R.A."/>
            <person name="Hubisz M.J."/>
            <person name="Hultmark D."/>
            <person name="Huntley M.A."/>
            <person name="Jaffe D.B."/>
            <person name="Jagadeeshan S."/>
            <person name="Jeck W.R."/>
            <person name="Johnson J."/>
            <person name="Jones C.D."/>
            <person name="Jordan W.C."/>
            <person name="Karpen G.H."/>
            <person name="Kataoka E."/>
            <person name="Keightley P.D."/>
            <person name="Kheradpour P."/>
            <person name="Kirkness E.F."/>
            <person name="Koerich L.B."/>
            <person name="Kristiansen K."/>
            <person name="Kudrna D."/>
            <person name="Kulathinal R.J."/>
            <person name="Kumar S."/>
            <person name="Kwok R."/>
            <person name="Lander E."/>
            <person name="Langley C.H."/>
            <person name="Lapoint R."/>
            <person name="Lazzaro B.P."/>
            <person name="Lee S.J."/>
            <person name="Levesque L."/>
            <person name="Li R."/>
            <person name="Lin C.F."/>
            <person name="Lin M.F."/>
            <person name="Lindblad-Toh K."/>
            <person name="Llopart A."/>
            <person name="Long M."/>
            <person name="Low L."/>
            <person name="Lozovsky E."/>
            <person name="Lu J."/>
            <person name="Luo M."/>
            <person name="Machado C.A."/>
            <person name="Makalowski W."/>
            <person name="Marzo M."/>
            <person name="Matsuda M."/>
            <person name="Matzkin L."/>
            <person name="McAllister B."/>
            <person name="McBride C.S."/>
            <person name="McKernan B."/>
            <person name="McKernan K."/>
            <person name="Mendez-Lago M."/>
            <person name="Minx P."/>
            <person name="Mollenhauer M.U."/>
            <person name="Montooth K."/>
            <person name="Mount S.M."/>
            <person name="Mu X."/>
            <person name="Myers E."/>
            <person name="Negre B."/>
            <person name="Newfeld S."/>
            <person name="Nielsen R."/>
            <person name="Noor M.A."/>
            <person name="O'Grady P."/>
            <person name="Pachter L."/>
            <person name="Papaceit M."/>
            <person name="Parisi M.J."/>
            <person name="Parisi M."/>
            <person name="Parts L."/>
            <person name="Pedersen J.S."/>
            <person name="Pesole G."/>
            <person name="Phillippy A.M."/>
            <person name="Ponting C.P."/>
            <person name="Pop M."/>
            <person name="Porcelli D."/>
            <person name="Powell J.R."/>
            <person name="Prohaska S."/>
            <person name="Pruitt K."/>
            <person name="Puig M."/>
            <person name="Quesneville H."/>
            <person name="Ram K.R."/>
            <person name="Rand D."/>
            <person name="Rasmussen M.D."/>
            <person name="Reed L.K."/>
            <person name="Reenan R."/>
            <person name="Reily A."/>
            <person name="Remington K.A."/>
            <person name="Rieger T.T."/>
            <person name="Ritchie M.G."/>
            <person name="Robin C."/>
            <person name="Rogers Y.H."/>
            <person name="Rohde C."/>
            <person name="Rozas J."/>
            <person name="Rubenfield M.J."/>
            <person name="Ruiz A."/>
            <person name="Russo S."/>
            <person name="Salzberg S.L."/>
            <person name="Sanchez-Gracia A."/>
            <person name="Saranga D.J."/>
            <person name="Sato H."/>
            <person name="Schaeffer S.W."/>
            <person name="Schatz M.C."/>
            <person name="Schlenke T."/>
            <person name="Schwartz R."/>
            <person name="Segarra C."/>
            <person name="Singh R.S."/>
            <person name="Sirot L."/>
            <person name="Sirota M."/>
            <person name="Sisneros N.B."/>
            <person name="Smith C.D."/>
            <person name="Smith T.F."/>
            <person name="Spieth J."/>
            <person name="Stage D.E."/>
            <person name="Stark A."/>
            <person name="Stephan W."/>
            <person name="Strausberg R.L."/>
            <person name="Strempel S."/>
            <person name="Sturgill D."/>
            <person name="Sutton G."/>
            <person name="Sutton G.G."/>
            <person name="Tao W."/>
            <person name="Teichmann S."/>
            <person name="Tobari Y.N."/>
            <person name="Tomimura Y."/>
            <person name="Tsolas J.M."/>
            <person name="Valente V.L."/>
            <person name="Venter E."/>
            <person name="Venter J.C."/>
            <person name="Vicario S."/>
            <person name="Vieira F.G."/>
            <person name="Vilella A.J."/>
            <person name="Villasante A."/>
            <person name="Walenz B."/>
            <person name="Wang J."/>
            <person name="Wasserman M."/>
            <person name="Watts T."/>
            <person name="Wilson D."/>
            <person name="Wilson R.K."/>
            <person name="Wing R.A."/>
            <person name="Wolfner M.F."/>
            <person name="Wong A."/>
            <person name="Wong G.K."/>
            <person name="Wu C.I."/>
            <person name="Wu G."/>
            <person name="Yamamoto D."/>
            <person name="Yang H.P."/>
            <person name="Yang S.P."/>
            <person name="Yorke J.A."/>
            <person name="Yoshida K."/>
            <person name="Zdobnov E."/>
            <person name="Zhang P."/>
            <person name="Zhang Y."/>
            <person name="Zimin A.V."/>
            <person name="Baldwin J."/>
            <person name="Abdouelleil A."/>
            <person name="Abdulkadir J."/>
            <person name="Abebe A."/>
            <person name="Abera B."/>
            <person name="Abreu J."/>
            <person name="Acer S.C."/>
            <person name="Aftuck L."/>
            <person name="Alexander A."/>
            <person name="An P."/>
            <person name="Anderson E."/>
            <person name="Anderson S."/>
            <person name="Arachi H."/>
            <person name="Azer M."/>
            <person name="Bachantsang P."/>
            <person name="Barry A."/>
            <person name="Bayul T."/>
            <person name="Berlin A."/>
            <person name="Bessette D."/>
            <person name="Bloom T."/>
            <person name="Blye J."/>
            <person name="Boguslavskiy L."/>
            <person name="Bonnet C."/>
            <person name="Boukhgalter B."/>
            <person name="Bourzgui I."/>
            <person name="Brown A."/>
            <person name="Cahill P."/>
            <person name="Channer S."/>
            <person name="Cheshatsang Y."/>
            <person name="Chuda L."/>
            <person name="Citroen M."/>
            <person name="Collymore A."/>
            <person name="Cooke P."/>
            <person name="Costello M."/>
            <person name="D'Aco K."/>
            <person name="Daza R."/>
            <person name="De Haan G."/>
            <person name="DeGray S."/>
            <person name="DeMaso C."/>
            <person name="Dhargay N."/>
            <person name="Dooley K."/>
            <person name="Dooley E."/>
            <person name="Doricent M."/>
            <person name="Dorje P."/>
            <person name="Dorjee K."/>
            <person name="Dupes A."/>
            <person name="Elong R."/>
            <person name="Falk J."/>
            <person name="Farina A."/>
            <person name="Faro S."/>
            <person name="Ferguson D."/>
            <person name="Fisher S."/>
            <person name="Foley C.D."/>
            <person name="Franke A."/>
            <person name="Friedrich D."/>
            <person name="Gadbois L."/>
            <person name="Gearin G."/>
            <person name="Gearin C.R."/>
            <person name="Giannoukos G."/>
            <person name="Goode T."/>
            <person name="Graham J."/>
            <person name="Grandbois E."/>
            <person name="Grewal S."/>
            <person name="Gyaltsen K."/>
            <person name="Hafez N."/>
            <person name="Hagos B."/>
            <person name="Hall J."/>
            <person name="Henson C."/>
            <person name="Hollinger A."/>
            <person name="Honan T."/>
            <person name="Huard M.D."/>
            <person name="Hughes L."/>
            <person name="Hurhula B."/>
            <person name="Husby M.E."/>
            <person name="Kamat A."/>
            <person name="Kanga B."/>
            <person name="Kashin S."/>
            <person name="Khazanovich D."/>
            <person name="Kisner P."/>
            <person name="Lance K."/>
            <person name="Lara M."/>
            <person name="Lee W."/>
            <person name="Lennon N."/>
            <person name="Letendre F."/>
            <person name="LeVine R."/>
            <person name="Lipovsky A."/>
            <person name="Liu X."/>
            <person name="Liu J."/>
            <person name="Liu S."/>
            <person name="Lokyitsang T."/>
            <person name="Lokyitsang Y."/>
            <person name="Lubonja R."/>
            <person name="Lui A."/>
            <person name="MacDonald P."/>
            <person name="Magnisalis V."/>
            <person name="Maru K."/>
            <person name="Matthews C."/>
            <person name="McCusker W."/>
            <person name="McDonough S."/>
            <person name="Mehta T."/>
            <person name="Meldrim J."/>
            <person name="Meneus L."/>
            <person name="Mihai O."/>
            <person name="Mihalev A."/>
            <person name="Mihova T."/>
            <person name="Mittelman R."/>
            <person name="Mlenga V."/>
            <person name="Montmayeur A."/>
            <person name="Mulrain L."/>
            <person name="Navidi A."/>
            <person name="Naylor J."/>
            <person name="Negash T."/>
            <person name="Nguyen T."/>
            <person name="Nguyen N."/>
            <person name="Nicol R."/>
            <person name="Norbu C."/>
            <person name="Norbu N."/>
            <person name="Novod N."/>
            <person name="O'Neill B."/>
            <person name="Osman S."/>
            <person name="Markiewicz E."/>
            <person name="Oyono O.L."/>
            <person name="Patti C."/>
            <person name="Phunkhang P."/>
            <person name="Pierre F."/>
            <person name="Priest M."/>
            <person name="Raghuraman S."/>
            <person name="Rege F."/>
            <person name="Reyes R."/>
            <person name="Rise C."/>
            <person name="Rogov P."/>
            <person name="Ross K."/>
            <person name="Ryan E."/>
            <person name="Settipalli S."/>
            <person name="Shea T."/>
            <person name="Sherpa N."/>
            <person name="Shi L."/>
            <person name="Shih D."/>
            <person name="Sparrow T."/>
            <person name="Spaulding J."/>
            <person name="Stalker J."/>
            <person name="Stange-Thomann N."/>
            <person name="Stavropoulos S."/>
            <person name="Stone C."/>
            <person name="Strader C."/>
            <person name="Tesfaye S."/>
            <person name="Thomson T."/>
            <person name="Thoulutsang Y."/>
            <person name="Thoulutsang D."/>
            <person name="Topham K."/>
            <person name="Topping I."/>
            <person name="Tsamla T."/>
            <person name="Vassiliev H."/>
            <person name="Vo A."/>
            <person name="Wangchuk T."/>
            <person name="Wangdi T."/>
            <person name="Weiand M."/>
            <person name="Wilkinson J."/>
            <person name="Wilson A."/>
            <person name="Yadav S."/>
            <person name="Young G."/>
            <person name="Yu Q."/>
            <person name="Zembek L."/>
            <person name="Zhong D."/>
            <person name="Zimmer A."/>
            <person name="Zwirko Z."/>
            <person name="Jaffe D.B."/>
            <person name="Alvarez P."/>
            <person name="Brockman W."/>
            <person name="Butler J."/>
            <person name="Chin C."/>
            <person name="Gnerre S."/>
            <person name="Grabherr M."/>
            <person name="Kleber M."/>
            <person name="Mauceli E."/>
            <person name="MacCallum I."/>
        </authorList>
    </citation>
    <scope>NUCLEOTIDE SEQUENCE [LARGE SCALE GENOMIC DNA]</scope>
    <source>
        <strain evidence="2">Tucson 14024-0371.13</strain>
    </source>
</reference>
<keyword evidence="2" id="KW-1185">Reference proteome</keyword>
<gene>
    <name evidence="1" type="primary">Dana\GF26727</name>
    <name evidence="1" type="ORF">GF26727</name>
</gene>
<protein>
    <submittedName>
        <fullName evidence="1">Uncharacterized protein</fullName>
    </submittedName>
</protein>